<feature type="region of interest" description="Disordered" evidence="13">
    <location>
        <begin position="70"/>
        <end position="89"/>
    </location>
</feature>
<dbReference type="InterPro" id="IPR014347">
    <property type="entry name" value="Tautomerase/MIF_sf"/>
</dbReference>
<name>A0A084AVU9_STACB</name>
<comment type="catalytic activity">
    <reaction evidence="6">
        <text>3-phenylpyruvate = enol-phenylpyruvate</text>
        <dbReference type="Rhea" id="RHEA:17097"/>
        <dbReference type="ChEBI" id="CHEBI:16815"/>
        <dbReference type="ChEBI" id="CHEBI:18005"/>
        <dbReference type="EC" id="5.3.2.1"/>
    </reaction>
</comment>
<evidence type="ECO:0000256" key="11">
    <source>
        <dbReference type="ARBA" id="ARBA00041912"/>
    </source>
</evidence>
<evidence type="ECO:0000256" key="3">
    <source>
        <dbReference type="ARBA" id="ARBA00022514"/>
    </source>
</evidence>
<dbReference type="Proteomes" id="UP000028045">
    <property type="component" value="Unassembled WGS sequence"/>
</dbReference>
<dbReference type="OrthoDB" id="255819at2759"/>
<evidence type="ECO:0000313" key="14">
    <source>
        <dbReference type="EMBL" id="KEY69428.1"/>
    </source>
</evidence>
<evidence type="ECO:0000256" key="8">
    <source>
        <dbReference type="ARBA" id="ARBA00038932"/>
    </source>
</evidence>
<evidence type="ECO:0000256" key="5">
    <source>
        <dbReference type="ARBA" id="ARBA00023235"/>
    </source>
</evidence>
<proteinExistence type="inferred from homology"/>
<dbReference type="PANTHER" id="PTHR11954">
    <property type="entry name" value="D-DOPACHROME DECARBOXYLASE"/>
    <property type="match status" value="1"/>
</dbReference>
<dbReference type="EC" id="5.3.2.1" evidence="9"/>
<comment type="catalytic activity">
    <reaction evidence="7">
        <text>L-dopachrome = 5,6-dihydroxyindole-2-carboxylate</text>
        <dbReference type="Rhea" id="RHEA:13041"/>
        <dbReference type="ChEBI" id="CHEBI:16875"/>
        <dbReference type="ChEBI" id="CHEBI:57509"/>
        <dbReference type="EC" id="5.3.3.12"/>
    </reaction>
</comment>
<evidence type="ECO:0000256" key="13">
    <source>
        <dbReference type="SAM" id="MobiDB-lite"/>
    </source>
</evidence>
<evidence type="ECO:0000256" key="4">
    <source>
        <dbReference type="ARBA" id="ARBA00022525"/>
    </source>
</evidence>
<dbReference type="AlphaFoldDB" id="A0A084AVU9"/>
<comment type="subcellular location">
    <subcellularLocation>
        <location evidence="1">Secreted</location>
    </subcellularLocation>
</comment>
<keyword evidence="4" id="KW-0964">Secreted</keyword>
<dbReference type="SUPFAM" id="SSF55331">
    <property type="entry name" value="Tautomerase/MIF"/>
    <property type="match status" value="1"/>
</dbReference>
<dbReference type="GO" id="GO:0004167">
    <property type="term" value="F:dopachrome isomerase activity"/>
    <property type="evidence" value="ECO:0007669"/>
    <property type="project" value="UniProtKB-EC"/>
</dbReference>
<dbReference type="Gene3D" id="3.30.429.10">
    <property type="entry name" value="Macrophage Migration Inhibitory Factor"/>
    <property type="match status" value="1"/>
</dbReference>
<feature type="region of interest" description="Disordered" evidence="13">
    <location>
        <begin position="282"/>
        <end position="320"/>
    </location>
</feature>
<feature type="compositionally biased region" description="Low complexity" evidence="13">
    <location>
        <begin position="1"/>
        <end position="24"/>
    </location>
</feature>
<feature type="compositionally biased region" description="Low complexity" evidence="13">
    <location>
        <begin position="32"/>
        <end position="41"/>
    </location>
</feature>
<evidence type="ECO:0000256" key="12">
    <source>
        <dbReference type="ARBA" id="ARBA00042730"/>
    </source>
</evidence>
<keyword evidence="15" id="KW-1185">Reference proteome</keyword>
<dbReference type="EC" id="5.3.3.12" evidence="8"/>
<reference evidence="14 15" key="1">
    <citation type="journal article" date="2014" name="BMC Genomics">
        <title>Comparative genome sequencing reveals chemotype-specific gene clusters in the toxigenic black mold Stachybotrys.</title>
        <authorList>
            <person name="Semeiks J."/>
            <person name="Borek D."/>
            <person name="Otwinowski Z."/>
            <person name="Grishin N.V."/>
        </authorList>
    </citation>
    <scope>NUCLEOTIDE SEQUENCE [LARGE SCALE GENOMIC DNA]</scope>
    <source>
        <strain evidence="15">CBS 109288 / IBT 7711</strain>
    </source>
</reference>
<evidence type="ECO:0000256" key="9">
    <source>
        <dbReference type="ARBA" id="ARBA00039086"/>
    </source>
</evidence>
<evidence type="ECO:0000256" key="6">
    <source>
        <dbReference type="ARBA" id="ARBA00036735"/>
    </source>
</evidence>
<dbReference type="HOGENOM" id="CLU_792669_0_0_1"/>
<sequence>MAGRAPSSSTTSSPLPTSPAGPRGRPLPTPPTTSSSAATRRTPTHPRLTVLDPVMEGEVPTQPELAVGVSWVRPSSAPSTPSPGKRSNFVKESFQESEANLQKKRVRDEALIVAELRTNLSVITSRTKRNTHGHIANDAFYQIRDEINFLAELSTHMSTRYSRPLNSIVVTLQHSVHMVFSGSAEPCYVFTIQALEHHVQETTNKRNVALIQRHMEQALRVPAHRGVVRFVPVSEECFGWSGRTVAGEIWDLEHGKAPEAEEKAKSESIRKRFSLRRAASMVSRGGGGSDSPAVVGEFSAPSTPIRRSSSSISRVLDERRGKKLKKKTSLMRLLFPGSSKSDDGPMELLR</sequence>
<dbReference type="Pfam" id="PF01187">
    <property type="entry name" value="MIF"/>
    <property type="match status" value="1"/>
</dbReference>
<feature type="region of interest" description="Disordered" evidence="13">
    <location>
        <begin position="1"/>
        <end position="59"/>
    </location>
</feature>
<keyword evidence="5" id="KW-0413">Isomerase</keyword>
<evidence type="ECO:0000256" key="1">
    <source>
        <dbReference type="ARBA" id="ARBA00004613"/>
    </source>
</evidence>
<dbReference type="GO" id="GO:0050178">
    <property type="term" value="F:phenylpyruvate tautomerase activity"/>
    <property type="evidence" value="ECO:0007669"/>
    <property type="project" value="UniProtKB-EC"/>
</dbReference>
<dbReference type="GO" id="GO:0005576">
    <property type="term" value="C:extracellular region"/>
    <property type="evidence" value="ECO:0007669"/>
    <property type="project" value="UniProtKB-SubCell"/>
</dbReference>
<feature type="compositionally biased region" description="Low complexity" evidence="13">
    <location>
        <begin position="305"/>
        <end position="314"/>
    </location>
</feature>
<keyword evidence="3" id="KW-0202">Cytokine</keyword>
<evidence type="ECO:0000256" key="2">
    <source>
        <dbReference type="ARBA" id="ARBA00005851"/>
    </source>
</evidence>
<evidence type="ECO:0000313" key="15">
    <source>
        <dbReference type="Proteomes" id="UP000028045"/>
    </source>
</evidence>
<evidence type="ECO:0000256" key="10">
    <source>
        <dbReference type="ARBA" id="ARBA00041631"/>
    </source>
</evidence>
<dbReference type="InterPro" id="IPR001398">
    <property type="entry name" value="Macrophage_inhib_fac"/>
</dbReference>
<dbReference type="EMBL" id="KL648528">
    <property type="protein sequence ID" value="KEY69428.1"/>
    <property type="molecule type" value="Genomic_DNA"/>
</dbReference>
<protein>
    <recommendedName>
        <fullName evidence="12">L-dopachrome isomerase</fullName>
        <ecNumber evidence="9">5.3.2.1</ecNumber>
        <ecNumber evidence="8">5.3.3.12</ecNumber>
    </recommendedName>
    <alternativeName>
        <fullName evidence="10">L-dopachrome tautomerase</fullName>
    </alternativeName>
    <alternativeName>
        <fullName evidence="11">Phenylpyruvate tautomerase</fullName>
    </alternativeName>
</protein>
<accession>A0A084AVU9</accession>
<gene>
    <name evidence="14" type="ORF">S7711_05742</name>
</gene>
<evidence type="ECO:0000256" key="7">
    <source>
        <dbReference type="ARBA" id="ARBA00036823"/>
    </source>
</evidence>
<organism evidence="14 15">
    <name type="scientific">Stachybotrys chartarum (strain CBS 109288 / IBT 7711)</name>
    <name type="common">Toxic black mold</name>
    <name type="synonym">Stilbospora chartarum</name>
    <dbReference type="NCBI Taxonomy" id="1280523"/>
    <lineage>
        <taxon>Eukaryota</taxon>
        <taxon>Fungi</taxon>
        <taxon>Dikarya</taxon>
        <taxon>Ascomycota</taxon>
        <taxon>Pezizomycotina</taxon>
        <taxon>Sordariomycetes</taxon>
        <taxon>Hypocreomycetidae</taxon>
        <taxon>Hypocreales</taxon>
        <taxon>Stachybotryaceae</taxon>
        <taxon>Stachybotrys</taxon>
    </lineage>
</organism>
<comment type="similarity">
    <text evidence="2">Belongs to the MIF family.</text>
</comment>
<dbReference type="PANTHER" id="PTHR11954:SF6">
    <property type="entry name" value="MACROPHAGE MIGRATION INHIBITORY FACTOR"/>
    <property type="match status" value="1"/>
</dbReference>